<protein>
    <submittedName>
        <fullName evidence="2">Uncharacterized protein</fullName>
    </submittedName>
</protein>
<comment type="caution">
    <text evidence="2">The sequence shown here is derived from an EMBL/GenBank/DDBJ whole genome shotgun (WGS) entry which is preliminary data.</text>
</comment>
<keyword evidence="1" id="KW-0732">Signal</keyword>
<dbReference type="AlphaFoldDB" id="A0AAD7ZUP8"/>
<gene>
    <name evidence="2" type="ORF">L9F63_019392</name>
</gene>
<organism evidence="2 3">
    <name type="scientific">Diploptera punctata</name>
    <name type="common">Pacific beetle cockroach</name>
    <dbReference type="NCBI Taxonomy" id="6984"/>
    <lineage>
        <taxon>Eukaryota</taxon>
        <taxon>Metazoa</taxon>
        <taxon>Ecdysozoa</taxon>
        <taxon>Arthropoda</taxon>
        <taxon>Hexapoda</taxon>
        <taxon>Insecta</taxon>
        <taxon>Pterygota</taxon>
        <taxon>Neoptera</taxon>
        <taxon>Polyneoptera</taxon>
        <taxon>Dictyoptera</taxon>
        <taxon>Blattodea</taxon>
        <taxon>Blaberoidea</taxon>
        <taxon>Blaberidae</taxon>
        <taxon>Diplopterinae</taxon>
        <taxon>Diploptera</taxon>
    </lineage>
</organism>
<evidence type="ECO:0000313" key="2">
    <source>
        <dbReference type="EMBL" id="KAJ9587013.1"/>
    </source>
</evidence>
<evidence type="ECO:0000256" key="1">
    <source>
        <dbReference type="SAM" id="SignalP"/>
    </source>
</evidence>
<dbReference type="Proteomes" id="UP001233999">
    <property type="component" value="Unassembled WGS sequence"/>
</dbReference>
<proteinExistence type="predicted"/>
<sequence length="184" mass="21261">MELIQKCWLLVTFTLVVGEMVTAQSVSQSPVQVEDHKSAATVTNQKEKDVMSYIETSEFRRNIPLNNVVLTKTSAQKHTGITKKEIPTFKKEISTFKKESKMKNSFVQVPGKKLFKQFQDTKSMASAEKKEDKHDIVVLDPPPAPYQLPFNDEIFLSFRALPSNEEYDRNSRFQHSFFYGYDRL</sequence>
<accession>A0AAD7ZUP8</accession>
<keyword evidence="3" id="KW-1185">Reference proteome</keyword>
<dbReference type="EMBL" id="JASPKZ010006814">
    <property type="protein sequence ID" value="KAJ9587013.1"/>
    <property type="molecule type" value="Genomic_DNA"/>
</dbReference>
<feature type="chain" id="PRO_5041997475" evidence="1">
    <location>
        <begin position="19"/>
        <end position="184"/>
    </location>
</feature>
<name>A0AAD7ZUP8_DIPPU</name>
<reference evidence="2" key="1">
    <citation type="journal article" date="2023" name="IScience">
        <title>Live-bearing cockroach genome reveals convergent evolutionary mechanisms linked to viviparity in insects and beyond.</title>
        <authorList>
            <person name="Fouks B."/>
            <person name="Harrison M.C."/>
            <person name="Mikhailova A.A."/>
            <person name="Marchal E."/>
            <person name="English S."/>
            <person name="Carruthers M."/>
            <person name="Jennings E.C."/>
            <person name="Chiamaka E.L."/>
            <person name="Frigard R.A."/>
            <person name="Pippel M."/>
            <person name="Attardo G.M."/>
            <person name="Benoit J.B."/>
            <person name="Bornberg-Bauer E."/>
            <person name="Tobe S.S."/>
        </authorList>
    </citation>
    <scope>NUCLEOTIDE SEQUENCE</scope>
    <source>
        <strain evidence="2">Stay&amp;Tobe</strain>
    </source>
</reference>
<feature type="signal peptide" evidence="1">
    <location>
        <begin position="1"/>
        <end position="18"/>
    </location>
</feature>
<reference evidence="2" key="2">
    <citation type="submission" date="2023-05" db="EMBL/GenBank/DDBJ databases">
        <authorList>
            <person name="Fouks B."/>
        </authorList>
    </citation>
    <scope>NUCLEOTIDE SEQUENCE</scope>
    <source>
        <strain evidence="2">Stay&amp;Tobe</strain>
        <tissue evidence="2">Testes</tissue>
    </source>
</reference>
<evidence type="ECO:0000313" key="3">
    <source>
        <dbReference type="Proteomes" id="UP001233999"/>
    </source>
</evidence>